<keyword evidence="2" id="KW-1185">Reference proteome</keyword>
<organism evidence="1 2">
    <name type="scientific">Psychrobacillus lasiicapitis</name>
    <dbReference type="NCBI Taxonomy" id="1636719"/>
    <lineage>
        <taxon>Bacteria</taxon>
        <taxon>Bacillati</taxon>
        <taxon>Bacillota</taxon>
        <taxon>Bacilli</taxon>
        <taxon>Bacillales</taxon>
        <taxon>Bacillaceae</taxon>
        <taxon>Psychrobacillus</taxon>
    </lineage>
</organism>
<dbReference type="EMBL" id="VDGH01000010">
    <property type="protein sequence ID" value="TQR10630.1"/>
    <property type="molecule type" value="Genomic_DNA"/>
</dbReference>
<name>A0A544SZK6_9BACI</name>
<sequence length="283" mass="32997">MKIIDTVPYFLHNYEPSIDFLRDYYAKYSAIFEHYFALHCKDTEERHTESIKKYPQQFAAIKQVHENIVPVIEEIAAEYEKLYQITFPVDINLMVGGFGSNAYTNHQIIPDITFALEKLSPKPDHLRVIVAHEFGHAAQNIISDQAGMNWPTVHWTSLLIGLYREGVATHFSRQTVPNVHPSIYFSYNDEGYEWLAFAKENAETIKKAFAKDYEALTREALFHEWFSINGGKSFGYSRLAYFLGDLFFQSQVQEIGEKEAIVAWKDEGFEEQVKQWLFKTRRI</sequence>
<accession>A0A544SZK6</accession>
<proteinExistence type="predicted"/>
<dbReference type="AlphaFoldDB" id="A0A544SZK6"/>
<dbReference type="OrthoDB" id="2433944at2"/>
<reference evidence="1 2" key="1">
    <citation type="submission" date="2019-05" db="EMBL/GenBank/DDBJ databases">
        <title>Psychrobacillus vulpis sp. nov., a new species isolated from feces of a red fox that inhabits in The Tablas de Daimiel Natural Park, Albacete, Spain.</title>
        <authorList>
            <person name="Rodriguez M."/>
            <person name="Reina J.C."/>
            <person name="Bejar V."/>
            <person name="Llamas I."/>
        </authorList>
    </citation>
    <scope>NUCLEOTIDE SEQUENCE [LARGE SCALE GENOMIC DNA]</scope>
    <source>
        <strain evidence="1 2">NEAU-3TGS17</strain>
    </source>
</reference>
<evidence type="ECO:0008006" key="3">
    <source>
        <dbReference type="Google" id="ProtNLM"/>
    </source>
</evidence>
<gene>
    <name evidence="1" type="ORF">FG382_16255</name>
</gene>
<comment type="caution">
    <text evidence="1">The sequence shown here is derived from an EMBL/GenBank/DDBJ whole genome shotgun (WGS) entry which is preliminary data.</text>
</comment>
<dbReference type="RefSeq" id="WP_142539950.1">
    <property type="nucleotide sequence ID" value="NZ_BMIE01000008.1"/>
</dbReference>
<evidence type="ECO:0000313" key="1">
    <source>
        <dbReference type="EMBL" id="TQR10630.1"/>
    </source>
</evidence>
<evidence type="ECO:0000313" key="2">
    <source>
        <dbReference type="Proteomes" id="UP000317316"/>
    </source>
</evidence>
<protein>
    <recommendedName>
        <fullName evidence="3">Aminopeptidase</fullName>
    </recommendedName>
</protein>
<dbReference type="Proteomes" id="UP000317316">
    <property type="component" value="Unassembled WGS sequence"/>
</dbReference>